<gene>
    <name evidence="2" type="ORF">AVDCRST_MAG64-2024</name>
</gene>
<feature type="compositionally biased region" description="Basic and acidic residues" evidence="1">
    <location>
        <begin position="70"/>
        <end position="88"/>
    </location>
</feature>
<feature type="compositionally biased region" description="Polar residues" evidence="1">
    <location>
        <begin position="44"/>
        <end position="56"/>
    </location>
</feature>
<evidence type="ECO:0000256" key="1">
    <source>
        <dbReference type="SAM" id="MobiDB-lite"/>
    </source>
</evidence>
<feature type="compositionally biased region" description="Basic and acidic residues" evidence="1">
    <location>
        <begin position="9"/>
        <end position="42"/>
    </location>
</feature>
<evidence type="ECO:0000313" key="2">
    <source>
        <dbReference type="EMBL" id="CAA9406583.1"/>
    </source>
</evidence>
<reference evidence="2" key="1">
    <citation type="submission" date="2020-02" db="EMBL/GenBank/DDBJ databases">
        <authorList>
            <person name="Meier V. D."/>
        </authorList>
    </citation>
    <scope>NUCLEOTIDE SEQUENCE</scope>
    <source>
        <strain evidence="2">AVDCRST_MAG64</strain>
    </source>
</reference>
<feature type="region of interest" description="Disordered" evidence="1">
    <location>
        <begin position="1"/>
        <end position="88"/>
    </location>
</feature>
<proteinExistence type="predicted"/>
<name>A0A6J4P584_9BACT</name>
<organism evidence="2">
    <name type="scientific">uncultured Phycisphaerae bacterium</name>
    <dbReference type="NCBI Taxonomy" id="904963"/>
    <lineage>
        <taxon>Bacteria</taxon>
        <taxon>Pseudomonadati</taxon>
        <taxon>Planctomycetota</taxon>
        <taxon>Phycisphaerae</taxon>
        <taxon>environmental samples</taxon>
    </lineage>
</organism>
<dbReference type="AlphaFoldDB" id="A0A6J4P584"/>
<accession>A0A6J4P584</accession>
<dbReference type="EMBL" id="CADCUQ010000460">
    <property type="protein sequence ID" value="CAA9406583.1"/>
    <property type="molecule type" value="Genomic_DNA"/>
</dbReference>
<protein>
    <submittedName>
        <fullName evidence="2">Uncharacterized protein</fullName>
    </submittedName>
</protein>
<sequence>MADQQARQQEQRDQRDEENKRRFTDQSGREASELPGGGRDDPDTNVQHELSRNLPQQHGGGGEYNNEGGLRGDREISDADIHGNRGRN</sequence>